<proteinExistence type="predicted"/>
<dbReference type="EMBL" id="JACGWO010000007">
    <property type="protein sequence ID" value="KAK4423213.1"/>
    <property type="molecule type" value="Genomic_DNA"/>
</dbReference>
<protein>
    <submittedName>
        <fullName evidence="2">Uncharacterized protein</fullName>
    </submittedName>
</protein>
<dbReference type="Proteomes" id="UP001293254">
    <property type="component" value="Unassembled WGS sequence"/>
</dbReference>
<name>A0AAE2CIA5_9LAMI</name>
<keyword evidence="3" id="KW-1185">Reference proteome</keyword>
<organism evidence="2 3">
    <name type="scientific">Sesamum alatum</name>
    <dbReference type="NCBI Taxonomy" id="300844"/>
    <lineage>
        <taxon>Eukaryota</taxon>
        <taxon>Viridiplantae</taxon>
        <taxon>Streptophyta</taxon>
        <taxon>Embryophyta</taxon>
        <taxon>Tracheophyta</taxon>
        <taxon>Spermatophyta</taxon>
        <taxon>Magnoliopsida</taxon>
        <taxon>eudicotyledons</taxon>
        <taxon>Gunneridae</taxon>
        <taxon>Pentapetalae</taxon>
        <taxon>asterids</taxon>
        <taxon>lamiids</taxon>
        <taxon>Lamiales</taxon>
        <taxon>Pedaliaceae</taxon>
        <taxon>Sesamum</taxon>
    </lineage>
</organism>
<feature type="compositionally biased region" description="Polar residues" evidence="1">
    <location>
        <begin position="351"/>
        <end position="363"/>
    </location>
</feature>
<comment type="caution">
    <text evidence="2">The sequence shown here is derived from an EMBL/GenBank/DDBJ whole genome shotgun (WGS) entry which is preliminary data.</text>
</comment>
<sequence>MESDILQFDYVLSLTEDEAAGVVIRQAAWDKGSSAYRLAPVGRLLSHRTVLFDALKGFLVHLIQATRGMVVHKVSESRFCLVFSHQGDLRRRTLAVIQHIGDCVGSWLSEHDIAWDISFYETVCIRININVTRPLKRALRICSESGHISRFCDLRFDAQFSDPGLHTPYGAWLRVAGLSKHLGLKSDAIRPTYVWNSSSMSRSLNGSRRGANIFGVFSSACGGMSRASPEIGAASPSSPVTSERLGGLDGGFEQQQLNIEVGTLRFPKEMGQHGEGKGNEAGPNLTFHQDFMVGLSSTQPNMAQPSASNLWSGPSLSKPLLALIDESNSEHDTPECSSSPHFSGRRFFSPCSHQSQAPMSDSPQAVGGGEMSARWGLIQSWPSVGAVSWGLSGRAQFEGCSWS</sequence>
<reference evidence="2" key="2">
    <citation type="journal article" date="2024" name="Plant">
        <title>Genomic evolution and insights into agronomic trait innovations of Sesamum species.</title>
        <authorList>
            <person name="Miao H."/>
            <person name="Wang L."/>
            <person name="Qu L."/>
            <person name="Liu H."/>
            <person name="Sun Y."/>
            <person name="Le M."/>
            <person name="Wang Q."/>
            <person name="Wei S."/>
            <person name="Zheng Y."/>
            <person name="Lin W."/>
            <person name="Duan Y."/>
            <person name="Cao H."/>
            <person name="Xiong S."/>
            <person name="Wang X."/>
            <person name="Wei L."/>
            <person name="Li C."/>
            <person name="Ma Q."/>
            <person name="Ju M."/>
            <person name="Zhao R."/>
            <person name="Li G."/>
            <person name="Mu C."/>
            <person name="Tian Q."/>
            <person name="Mei H."/>
            <person name="Zhang T."/>
            <person name="Gao T."/>
            <person name="Zhang H."/>
        </authorList>
    </citation>
    <scope>NUCLEOTIDE SEQUENCE</scope>
    <source>
        <strain evidence="2">3651</strain>
    </source>
</reference>
<feature type="region of interest" description="Disordered" evidence="1">
    <location>
        <begin position="348"/>
        <end position="369"/>
    </location>
</feature>
<gene>
    <name evidence="2" type="ORF">Salat_1904100</name>
</gene>
<dbReference type="AlphaFoldDB" id="A0AAE2CIA5"/>
<accession>A0AAE2CIA5</accession>
<evidence type="ECO:0000313" key="3">
    <source>
        <dbReference type="Proteomes" id="UP001293254"/>
    </source>
</evidence>
<evidence type="ECO:0000256" key="1">
    <source>
        <dbReference type="SAM" id="MobiDB-lite"/>
    </source>
</evidence>
<reference evidence="2" key="1">
    <citation type="submission" date="2020-06" db="EMBL/GenBank/DDBJ databases">
        <authorList>
            <person name="Li T."/>
            <person name="Hu X."/>
            <person name="Zhang T."/>
            <person name="Song X."/>
            <person name="Zhang H."/>
            <person name="Dai N."/>
            <person name="Sheng W."/>
            <person name="Hou X."/>
            <person name="Wei L."/>
        </authorList>
    </citation>
    <scope>NUCLEOTIDE SEQUENCE</scope>
    <source>
        <strain evidence="2">3651</strain>
        <tissue evidence="2">Leaf</tissue>
    </source>
</reference>
<evidence type="ECO:0000313" key="2">
    <source>
        <dbReference type="EMBL" id="KAK4423213.1"/>
    </source>
</evidence>